<dbReference type="PhylomeDB" id="A0A0W0CGP1"/>
<comment type="caution">
    <text evidence="1">The sequence shown here is derived from an EMBL/GenBank/DDBJ whole genome shotgun (WGS) entry which is preliminary data.</text>
</comment>
<dbReference type="EMBL" id="LLZZ01000117">
    <property type="protein sequence ID" value="KTB04118.1"/>
    <property type="molecule type" value="Genomic_DNA"/>
</dbReference>
<evidence type="ECO:0000313" key="1">
    <source>
        <dbReference type="EMBL" id="KTB04118.1"/>
    </source>
</evidence>
<dbReference type="VEuPathDB" id="FungiDB:GWK60_M09559"/>
<sequence length="230" mass="25556">MALMRLGLRIPARLGSNLPVAQLGIRAAKHRFYATAPRNDGGELPSIKKLLMIGLAGTAVFVLAVNSLDKQQPKNSYSESEFESLQRLKRKVALFPGNQLKVYGVLGTEKYNKIVSGGKIVDPRKIIEKHRTTAGDRYEALLNILYDKYGAVEYFDMLPQGLMVKLVSLYMKDNCSEGDTVVILDFPKSIKDASQFETEVAGISKFIVSQKLKDTDICKYYDAVGKLESV</sequence>
<dbReference type="AlphaFoldDB" id="A0A0W0CGP1"/>
<gene>
    <name evidence="1" type="ORF">AO440_004266</name>
</gene>
<dbReference type="VEuPathDB" id="FungiDB:CAGL0M09614g"/>
<evidence type="ECO:0000313" key="2">
    <source>
        <dbReference type="Proteomes" id="UP000054886"/>
    </source>
</evidence>
<dbReference type="VEuPathDB" id="FungiDB:B1J91_M09614g"/>
<dbReference type="OMA" id="RVAIFPQ"/>
<dbReference type="VEuPathDB" id="FungiDB:GVI51_M09581"/>
<organism evidence="1 2">
    <name type="scientific">Candida glabrata</name>
    <name type="common">Yeast</name>
    <name type="synonym">Torulopsis glabrata</name>
    <dbReference type="NCBI Taxonomy" id="5478"/>
    <lineage>
        <taxon>Eukaryota</taxon>
        <taxon>Fungi</taxon>
        <taxon>Dikarya</taxon>
        <taxon>Ascomycota</taxon>
        <taxon>Saccharomycotina</taxon>
        <taxon>Saccharomycetes</taxon>
        <taxon>Saccharomycetales</taxon>
        <taxon>Saccharomycetaceae</taxon>
        <taxon>Nakaseomyces</taxon>
    </lineage>
</organism>
<proteinExistence type="predicted"/>
<accession>A0A0W0CGP1</accession>
<reference evidence="1 2" key="1">
    <citation type="submission" date="2015-10" db="EMBL/GenBank/DDBJ databases">
        <title>Draft genomes sequences of Candida glabrata isolates 1A, 1B, 2A, 2B, 3A and 3B.</title>
        <authorList>
            <person name="Haavelsrud O.E."/>
            <person name="Gaustad P."/>
        </authorList>
    </citation>
    <scope>NUCLEOTIDE SEQUENCE [LARGE SCALE GENOMIC DNA]</scope>
    <source>
        <strain evidence="1">910700640</strain>
    </source>
</reference>
<protein>
    <submittedName>
        <fullName evidence="1">Altered inheritance of mitochondria protein 36, mitochondrial</fullName>
    </submittedName>
</protein>
<name>A0A0W0CGP1_CANGB</name>
<dbReference type="Proteomes" id="UP000054886">
    <property type="component" value="Unassembled WGS sequence"/>
</dbReference>